<dbReference type="Proteomes" id="UP000001542">
    <property type="component" value="Unassembled WGS sequence"/>
</dbReference>
<evidence type="ECO:0000256" key="3">
    <source>
        <dbReference type="ARBA" id="ARBA00023242"/>
    </source>
</evidence>
<keyword evidence="6" id="KW-1185">Reference proteome</keyword>
<dbReference type="GO" id="GO:0005634">
    <property type="term" value="C:nucleus"/>
    <property type="evidence" value="ECO:0000318"/>
    <property type="project" value="GO_Central"/>
</dbReference>
<dbReference type="PANTHER" id="PTHR13168:SF0">
    <property type="entry name" value="C-MYC-BINDING PROTEIN"/>
    <property type="match status" value="1"/>
</dbReference>
<dbReference type="STRING" id="5722.A2D8H2"/>
<comment type="subcellular location">
    <subcellularLocation>
        <location evidence="1">Nucleus</location>
    </subcellularLocation>
</comment>
<organism evidence="5 6">
    <name type="scientific">Trichomonas vaginalis (strain ATCC PRA-98 / G3)</name>
    <dbReference type="NCBI Taxonomy" id="412133"/>
    <lineage>
        <taxon>Eukaryota</taxon>
        <taxon>Metamonada</taxon>
        <taxon>Parabasalia</taxon>
        <taxon>Trichomonadida</taxon>
        <taxon>Trichomonadidae</taxon>
        <taxon>Trichomonas</taxon>
    </lineage>
</organism>
<keyword evidence="3" id="KW-0539">Nucleus</keyword>
<dbReference type="OrthoDB" id="524165at2759"/>
<keyword evidence="4" id="KW-0175">Coiled coil</keyword>
<dbReference type="GO" id="GO:0006355">
    <property type="term" value="P:regulation of DNA-templated transcription"/>
    <property type="evidence" value="ECO:0000318"/>
    <property type="project" value="GO_Central"/>
</dbReference>
<dbReference type="AlphaFoldDB" id="A2D8H2"/>
<reference evidence="5" key="1">
    <citation type="submission" date="2006-10" db="EMBL/GenBank/DDBJ databases">
        <authorList>
            <person name="Amadeo P."/>
            <person name="Zhao Q."/>
            <person name="Wortman J."/>
            <person name="Fraser-Liggett C."/>
            <person name="Carlton J."/>
        </authorList>
    </citation>
    <scope>NUCLEOTIDE SEQUENCE</scope>
    <source>
        <strain evidence="5">G3</strain>
    </source>
</reference>
<dbReference type="VEuPathDB" id="TrichDB:TVAG_185270"/>
<evidence type="ECO:0000256" key="1">
    <source>
        <dbReference type="ARBA" id="ARBA00004123"/>
    </source>
</evidence>
<feature type="coiled-coil region" evidence="4">
    <location>
        <begin position="54"/>
        <end position="88"/>
    </location>
</feature>
<protein>
    <recommendedName>
        <fullName evidence="7">c-Myc-binding protein</fullName>
    </recommendedName>
</protein>
<gene>
    <name evidence="5" type="ORF">TVAG_185270</name>
</gene>
<dbReference type="InterPro" id="IPR026060">
    <property type="entry name" value="AMY1"/>
</dbReference>
<reference evidence="5" key="2">
    <citation type="journal article" date="2007" name="Science">
        <title>Draft genome sequence of the sexually transmitted pathogen Trichomonas vaginalis.</title>
        <authorList>
            <person name="Carlton J.M."/>
            <person name="Hirt R.P."/>
            <person name="Silva J.C."/>
            <person name="Delcher A.L."/>
            <person name="Schatz M."/>
            <person name="Zhao Q."/>
            <person name="Wortman J.R."/>
            <person name="Bidwell S.L."/>
            <person name="Alsmark U.C.M."/>
            <person name="Besteiro S."/>
            <person name="Sicheritz-Ponten T."/>
            <person name="Noel C.J."/>
            <person name="Dacks J.B."/>
            <person name="Foster P.G."/>
            <person name="Simillion C."/>
            <person name="Van de Peer Y."/>
            <person name="Miranda-Saavedra D."/>
            <person name="Barton G.J."/>
            <person name="Westrop G.D."/>
            <person name="Mueller S."/>
            <person name="Dessi D."/>
            <person name="Fiori P.L."/>
            <person name="Ren Q."/>
            <person name="Paulsen I."/>
            <person name="Zhang H."/>
            <person name="Bastida-Corcuera F.D."/>
            <person name="Simoes-Barbosa A."/>
            <person name="Brown M.T."/>
            <person name="Hayes R.D."/>
            <person name="Mukherjee M."/>
            <person name="Okumura C.Y."/>
            <person name="Schneider R."/>
            <person name="Smith A.J."/>
            <person name="Vanacova S."/>
            <person name="Villalvazo M."/>
            <person name="Haas B.J."/>
            <person name="Pertea M."/>
            <person name="Feldblyum T.V."/>
            <person name="Utterback T.R."/>
            <person name="Shu C.L."/>
            <person name="Osoegawa K."/>
            <person name="de Jong P.J."/>
            <person name="Hrdy I."/>
            <person name="Horvathova L."/>
            <person name="Zubacova Z."/>
            <person name="Dolezal P."/>
            <person name="Malik S.B."/>
            <person name="Logsdon J.M. Jr."/>
            <person name="Henze K."/>
            <person name="Gupta A."/>
            <person name="Wang C.C."/>
            <person name="Dunne R.L."/>
            <person name="Upcroft J.A."/>
            <person name="Upcroft P."/>
            <person name="White O."/>
            <person name="Salzberg S.L."/>
            <person name="Tang P."/>
            <person name="Chiu C.-H."/>
            <person name="Lee Y.-S."/>
            <person name="Embley T.M."/>
            <person name="Coombs G.H."/>
            <person name="Mottram J.C."/>
            <person name="Tachezy J."/>
            <person name="Fraser-Liggett C.M."/>
            <person name="Johnson P.J."/>
        </authorList>
    </citation>
    <scope>NUCLEOTIDE SEQUENCE [LARGE SCALE GENOMIC DNA]</scope>
    <source>
        <strain evidence="5">G3</strain>
    </source>
</reference>
<dbReference type="EMBL" id="DS113179">
    <property type="protein sequence ID" value="EAY23221.1"/>
    <property type="molecule type" value="Genomic_DNA"/>
</dbReference>
<dbReference type="SMR" id="A2D8H2"/>
<proteinExistence type="inferred from homology"/>
<evidence type="ECO:0000313" key="6">
    <source>
        <dbReference type="Proteomes" id="UP000001542"/>
    </source>
</evidence>
<evidence type="ECO:0008006" key="7">
    <source>
        <dbReference type="Google" id="ProtNLM"/>
    </source>
</evidence>
<evidence type="ECO:0000256" key="2">
    <source>
        <dbReference type="ARBA" id="ARBA00009389"/>
    </source>
</evidence>
<accession>A2D8H2</accession>
<dbReference type="PANTHER" id="PTHR13168">
    <property type="entry name" value="ASSOCIATE OF C-MYC AMY-1"/>
    <property type="match status" value="1"/>
</dbReference>
<dbReference type="KEGG" id="tva:75652716"/>
<evidence type="ECO:0000256" key="4">
    <source>
        <dbReference type="SAM" id="Coils"/>
    </source>
</evidence>
<dbReference type="PRINTS" id="PR02028">
    <property type="entry name" value="CMYCBINDINGP"/>
</dbReference>
<dbReference type="RefSeq" id="XP_001584207.1">
    <property type="nucleotide sequence ID" value="XM_001584157.1"/>
</dbReference>
<dbReference type="InParanoid" id="A2D8H2"/>
<evidence type="ECO:0000313" key="5">
    <source>
        <dbReference type="EMBL" id="EAY23221.1"/>
    </source>
</evidence>
<dbReference type="GO" id="GO:0003713">
    <property type="term" value="F:transcription coactivator activity"/>
    <property type="evidence" value="ECO:0000318"/>
    <property type="project" value="GO_Central"/>
</dbReference>
<name>A2D8H2_TRIV3</name>
<sequence>MNTRRENFRKYLETGDVIEALTSAIVNLYEQPEPPADPLNFLRQQLGASDGIDADALVRQNQDLKAKIASLNQTISELEAKLNNPEQQ</sequence>
<comment type="similarity">
    <text evidence="2">Belongs to the AMY1 family.</text>
</comment>
<dbReference type="VEuPathDB" id="TrichDB:TVAGG3_0393120"/>